<dbReference type="WBParaSite" id="Minc3s00054g02829">
    <property type="protein sequence ID" value="Minc3s00054g02829"/>
    <property type="gene ID" value="Minc3s00054g02829"/>
</dbReference>
<keyword evidence="2" id="KW-1185">Reference proteome</keyword>
<accession>A0A914KN05</accession>
<keyword evidence="1" id="KW-1133">Transmembrane helix</keyword>
<protein>
    <submittedName>
        <fullName evidence="3">Uncharacterized protein</fullName>
    </submittedName>
</protein>
<reference evidence="3" key="1">
    <citation type="submission" date="2022-11" db="UniProtKB">
        <authorList>
            <consortium name="WormBaseParasite"/>
        </authorList>
    </citation>
    <scope>IDENTIFICATION</scope>
</reference>
<keyword evidence="1" id="KW-0812">Transmembrane</keyword>
<dbReference type="Pfam" id="PF03269">
    <property type="entry name" value="DUF268"/>
    <property type="match status" value="1"/>
</dbReference>
<feature type="transmembrane region" description="Helical" evidence="1">
    <location>
        <begin position="6"/>
        <end position="24"/>
    </location>
</feature>
<dbReference type="AlphaFoldDB" id="A0A914KN05"/>
<dbReference type="Proteomes" id="UP000887563">
    <property type="component" value="Unplaced"/>
</dbReference>
<keyword evidence="1" id="KW-0472">Membrane</keyword>
<dbReference type="InterPro" id="IPR004951">
    <property type="entry name" value="DUF268_CAE_spp"/>
</dbReference>
<evidence type="ECO:0000313" key="2">
    <source>
        <dbReference type="Proteomes" id="UP000887563"/>
    </source>
</evidence>
<sequence>METVRGFAILLCIIISIYYATKYYNIIGKIGAVIGSYIPWVEAMCLANGASKIVTIDYQPIKTGHENIIYLNAFDFVKRRNK</sequence>
<proteinExistence type="predicted"/>
<evidence type="ECO:0000313" key="3">
    <source>
        <dbReference type="WBParaSite" id="Minc3s00054g02829"/>
    </source>
</evidence>
<evidence type="ECO:0000256" key="1">
    <source>
        <dbReference type="SAM" id="Phobius"/>
    </source>
</evidence>
<name>A0A914KN05_MELIC</name>
<organism evidence="2 3">
    <name type="scientific">Meloidogyne incognita</name>
    <name type="common">Southern root-knot nematode worm</name>
    <name type="synonym">Oxyuris incognita</name>
    <dbReference type="NCBI Taxonomy" id="6306"/>
    <lineage>
        <taxon>Eukaryota</taxon>
        <taxon>Metazoa</taxon>
        <taxon>Ecdysozoa</taxon>
        <taxon>Nematoda</taxon>
        <taxon>Chromadorea</taxon>
        <taxon>Rhabditida</taxon>
        <taxon>Tylenchina</taxon>
        <taxon>Tylenchomorpha</taxon>
        <taxon>Tylenchoidea</taxon>
        <taxon>Meloidogynidae</taxon>
        <taxon>Meloidogyninae</taxon>
        <taxon>Meloidogyne</taxon>
        <taxon>Meloidogyne incognita group</taxon>
    </lineage>
</organism>